<name>A0ABW2URL0_9BACI</name>
<feature type="transmembrane region" description="Helical" evidence="1">
    <location>
        <begin position="144"/>
        <end position="162"/>
    </location>
</feature>
<dbReference type="EMBL" id="JBHTGR010000006">
    <property type="protein sequence ID" value="MFC7746446.1"/>
    <property type="molecule type" value="Genomic_DNA"/>
</dbReference>
<feature type="transmembrane region" description="Helical" evidence="1">
    <location>
        <begin position="168"/>
        <end position="185"/>
    </location>
</feature>
<sequence>MDGKFHAVIGAGTGVAVAQTTGQDAIGTAVLLAAGMVASLAPDLDTAGKLANKISLSHKMIQGFVRTAGILLGGYALLALSGAAMYIGLALGVFLLLLAPKFSQRLMLLVSGIAIIAAGIALEAIWAGLAGLYVVIASIASHRGCTHSLIGLLFFGVITFYIHEQFQITGLCWTLMLAYLSHLLADMRFIPGNKRGIKLFWPLSRKAI</sequence>
<keyword evidence="2" id="KW-0378">Hydrolase</keyword>
<accession>A0ABW2URL0</accession>
<protein>
    <submittedName>
        <fullName evidence="2">Metal-dependent hydrolase</fullName>
    </submittedName>
</protein>
<comment type="caution">
    <text evidence="2">The sequence shown here is derived from an EMBL/GenBank/DDBJ whole genome shotgun (WGS) entry which is preliminary data.</text>
</comment>
<keyword evidence="3" id="KW-1185">Reference proteome</keyword>
<evidence type="ECO:0000313" key="2">
    <source>
        <dbReference type="EMBL" id="MFC7746446.1"/>
    </source>
</evidence>
<dbReference type="PANTHER" id="PTHR35531">
    <property type="entry name" value="INNER MEMBRANE PROTEIN YBCI-RELATED"/>
    <property type="match status" value="1"/>
</dbReference>
<keyword evidence="1" id="KW-1133">Transmembrane helix</keyword>
<dbReference type="Proteomes" id="UP001596620">
    <property type="component" value="Unassembled WGS sequence"/>
</dbReference>
<dbReference type="RefSeq" id="WP_382357936.1">
    <property type="nucleotide sequence ID" value="NZ_JBHTGR010000006.1"/>
</dbReference>
<evidence type="ECO:0000313" key="3">
    <source>
        <dbReference type="Proteomes" id="UP001596620"/>
    </source>
</evidence>
<feature type="transmembrane region" description="Helical" evidence="1">
    <location>
        <begin position="69"/>
        <end position="97"/>
    </location>
</feature>
<gene>
    <name evidence="2" type="ORF">ACFQU8_04220</name>
</gene>
<dbReference type="Pfam" id="PF04307">
    <property type="entry name" value="YdjM"/>
    <property type="match status" value="1"/>
</dbReference>
<reference evidence="3" key="1">
    <citation type="journal article" date="2019" name="Int. J. Syst. Evol. Microbiol.">
        <title>The Global Catalogue of Microorganisms (GCM) 10K type strain sequencing project: providing services to taxonomists for standard genome sequencing and annotation.</title>
        <authorList>
            <consortium name="The Broad Institute Genomics Platform"/>
            <consortium name="The Broad Institute Genome Sequencing Center for Infectious Disease"/>
            <person name="Wu L."/>
            <person name="Ma J."/>
        </authorList>
    </citation>
    <scope>NUCLEOTIDE SEQUENCE [LARGE SCALE GENOMIC DNA]</scope>
    <source>
        <strain evidence="3">JCM 30234</strain>
    </source>
</reference>
<dbReference type="GO" id="GO:0016787">
    <property type="term" value="F:hydrolase activity"/>
    <property type="evidence" value="ECO:0007669"/>
    <property type="project" value="UniProtKB-KW"/>
</dbReference>
<evidence type="ECO:0000256" key="1">
    <source>
        <dbReference type="SAM" id="Phobius"/>
    </source>
</evidence>
<proteinExistence type="predicted"/>
<keyword evidence="1" id="KW-0812">Transmembrane</keyword>
<keyword evidence="1" id="KW-0472">Membrane</keyword>
<feature type="transmembrane region" description="Helical" evidence="1">
    <location>
        <begin position="109"/>
        <end position="137"/>
    </location>
</feature>
<dbReference type="InterPro" id="IPR007404">
    <property type="entry name" value="YdjM-like"/>
</dbReference>
<organism evidence="2 3">
    <name type="scientific">Lentibacillus kimchii</name>
    <dbReference type="NCBI Taxonomy" id="1542911"/>
    <lineage>
        <taxon>Bacteria</taxon>
        <taxon>Bacillati</taxon>
        <taxon>Bacillota</taxon>
        <taxon>Bacilli</taxon>
        <taxon>Bacillales</taxon>
        <taxon>Bacillaceae</taxon>
        <taxon>Lentibacillus</taxon>
    </lineage>
</organism>
<dbReference type="PANTHER" id="PTHR35531:SF1">
    <property type="entry name" value="INNER MEMBRANE PROTEIN YBCI-RELATED"/>
    <property type="match status" value="1"/>
</dbReference>